<dbReference type="Pfam" id="PF00990">
    <property type="entry name" value="GGDEF"/>
    <property type="match status" value="1"/>
</dbReference>
<dbReference type="Pfam" id="PF00563">
    <property type="entry name" value="EAL"/>
    <property type="match status" value="1"/>
</dbReference>
<evidence type="ECO:0000313" key="5">
    <source>
        <dbReference type="Proteomes" id="UP000542742"/>
    </source>
</evidence>
<gene>
    <name evidence="4" type="ORF">BKA14_003983</name>
</gene>
<dbReference type="RefSeq" id="WP_184952408.1">
    <property type="nucleotide sequence ID" value="NZ_BOMC01000053.1"/>
</dbReference>
<keyword evidence="5" id="KW-1185">Reference proteome</keyword>
<dbReference type="AlphaFoldDB" id="A0A7W7G357"/>
<proteinExistence type="predicted"/>
<feature type="transmembrane region" description="Helical" evidence="1">
    <location>
        <begin position="77"/>
        <end position="93"/>
    </location>
</feature>
<evidence type="ECO:0000256" key="1">
    <source>
        <dbReference type="SAM" id="Phobius"/>
    </source>
</evidence>
<feature type="transmembrane region" description="Helical" evidence="1">
    <location>
        <begin position="12"/>
        <end position="30"/>
    </location>
</feature>
<feature type="transmembrane region" description="Helical" evidence="1">
    <location>
        <begin position="105"/>
        <end position="125"/>
    </location>
</feature>
<feature type="transmembrane region" description="Helical" evidence="1">
    <location>
        <begin position="231"/>
        <end position="250"/>
    </location>
</feature>
<reference evidence="4 5" key="1">
    <citation type="submission" date="2020-08" db="EMBL/GenBank/DDBJ databases">
        <title>Sequencing the genomes of 1000 actinobacteria strains.</title>
        <authorList>
            <person name="Klenk H.-P."/>
        </authorList>
    </citation>
    <scope>NUCLEOTIDE SEQUENCE [LARGE SCALE GENOMIC DNA]</scope>
    <source>
        <strain evidence="4 5">DSM 45518</strain>
    </source>
</reference>
<dbReference type="CDD" id="cd01949">
    <property type="entry name" value="GGDEF"/>
    <property type="match status" value="1"/>
</dbReference>
<keyword evidence="1" id="KW-1133">Transmembrane helix</keyword>
<feature type="transmembrane region" description="Helical" evidence="1">
    <location>
        <begin position="271"/>
        <end position="287"/>
    </location>
</feature>
<dbReference type="SMART" id="SM00267">
    <property type="entry name" value="GGDEF"/>
    <property type="match status" value="1"/>
</dbReference>
<dbReference type="Gene3D" id="3.20.20.450">
    <property type="entry name" value="EAL domain"/>
    <property type="match status" value="1"/>
</dbReference>
<evidence type="ECO:0000259" key="2">
    <source>
        <dbReference type="PROSITE" id="PS50883"/>
    </source>
</evidence>
<feature type="domain" description="GGDEF" evidence="3">
    <location>
        <begin position="366"/>
        <end position="496"/>
    </location>
</feature>
<keyword evidence="1" id="KW-0812">Transmembrane</keyword>
<dbReference type="SUPFAM" id="SSF55073">
    <property type="entry name" value="Nucleotide cyclase"/>
    <property type="match status" value="1"/>
</dbReference>
<dbReference type="SUPFAM" id="SSF141868">
    <property type="entry name" value="EAL domain-like"/>
    <property type="match status" value="1"/>
</dbReference>
<keyword evidence="1" id="KW-0472">Membrane</keyword>
<dbReference type="CDD" id="cd01948">
    <property type="entry name" value="EAL"/>
    <property type="match status" value="1"/>
</dbReference>
<accession>A0A7W7G357</accession>
<organism evidence="4 5">
    <name type="scientific">Paractinoplanes abujensis</name>
    <dbReference type="NCBI Taxonomy" id="882441"/>
    <lineage>
        <taxon>Bacteria</taxon>
        <taxon>Bacillati</taxon>
        <taxon>Actinomycetota</taxon>
        <taxon>Actinomycetes</taxon>
        <taxon>Micromonosporales</taxon>
        <taxon>Micromonosporaceae</taxon>
        <taxon>Paractinoplanes</taxon>
    </lineage>
</organism>
<dbReference type="PANTHER" id="PTHR44757:SF2">
    <property type="entry name" value="BIOFILM ARCHITECTURE MAINTENANCE PROTEIN MBAA"/>
    <property type="match status" value="1"/>
</dbReference>
<dbReference type="EMBL" id="JACHMF010000001">
    <property type="protein sequence ID" value="MBB4693835.1"/>
    <property type="molecule type" value="Genomic_DNA"/>
</dbReference>
<dbReference type="InterPro" id="IPR035919">
    <property type="entry name" value="EAL_sf"/>
</dbReference>
<comment type="caution">
    <text evidence="4">The sequence shown here is derived from an EMBL/GenBank/DDBJ whole genome shotgun (WGS) entry which is preliminary data.</text>
</comment>
<name>A0A7W7G357_9ACTN</name>
<evidence type="ECO:0000259" key="3">
    <source>
        <dbReference type="PROSITE" id="PS50887"/>
    </source>
</evidence>
<feature type="transmembrane region" description="Helical" evidence="1">
    <location>
        <begin position="137"/>
        <end position="156"/>
    </location>
</feature>
<protein>
    <submittedName>
        <fullName evidence="4">Diguanylate cyclase (GGDEF)-like protein</fullName>
    </submittedName>
</protein>
<dbReference type="SMART" id="SM00052">
    <property type="entry name" value="EAL"/>
    <property type="match status" value="1"/>
</dbReference>
<feature type="transmembrane region" description="Helical" evidence="1">
    <location>
        <begin position="176"/>
        <end position="198"/>
    </location>
</feature>
<dbReference type="Gene3D" id="3.30.70.270">
    <property type="match status" value="1"/>
</dbReference>
<dbReference type="InterPro" id="IPR000160">
    <property type="entry name" value="GGDEF_dom"/>
</dbReference>
<dbReference type="InterPro" id="IPR043128">
    <property type="entry name" value="Rev_trsase/Diguanyl_cyclase"/>
</dbReference>
<dbReference type="PROSITE" id="PS50887">
    <property type="entry name" value="GGDEF"/>
    <property type="match status" value="1"/>
</dbReference>
<dbReference type="InterPro" id="IPR052155">
    <property type="entry name" value="Biofilm_reg_signaling"/>
</dbReference>
<feature type="domain" description="EAL" evidence="2">
    <location>
        <begin position="505"/>
        <end position="760"/>
    </location>
</feature>
<dbReference type="PROSITE" id="PS50883">
    <property type="entry name" value="EAL"/>
    <property type="match status" value="1"/>
</dbReference>
<feature type="transmembrane region" description="Helical" evidence="1">
    <location>
        <begin position="205"/>
        <end position="225"/>
    </location>
</feature>
<evidence type="ECO:0000313" key="4">
    <source>
        <dbReference type="EMBL" id="MBB4693835.1"/>
    </source>
</evidence>
<dbReference type="PANTHER" id="PTHR44757">
    <property type="entry name" value="DIGUANYLATE CYCLASE DGCP"/>
    <property type="match status" value="1"/>
</dbReference>
<feature type="transmembrane region" description="Helical" evidence="1">
    <location>
        <begin position="36"/>
        <end position="56"/>
    </location>
</feature>
<dbReference type="NCBIfam" id="TIGR00254">
    <property type="entry name" value="GGDEF"/>
    <property type="match status" value="1"/>
</dbReference>
<dbReference type="Proteomes" id="UP000542742">
    <property type="component" value="Unassembled WGS sequence"/>
</dbReference>
<dbReference type="InterPro" id="IPR001633">
    <property type="entry name" value="EAL_dom"/>
</dbReference>
<sequence length="762" mass="82322">MEQARLGLRRNALGAAGALLVLAGVAWLLIGLGHEWSVPILGWLPPVASAALAAYASWKVSGSETLDAGTRRFWRHLALAASFYVGGVVSNAFDALGGPQPSQRIGLVTLSWYLATMGMVIWALLRLPSWQRTRGDWVRFLLDSCVVLVAGGAFVWQFSIRDHQEWIAESRSAEPVLIMVSVGFVAVVTLVKVAFAGAGRLDRRALHVLSAGSALSGVFGGLSPFLAGHPYLSSSFIAIPVGSLGLVLAAEIQARSRARAPRPRQARRISVVPYIAVAAMDALLLSAGDSTGVRISTAVLTVLVMLRQLYALRENRRLWTTVDTSLNRLRETQDQLSYQATHDPLTGVGNRALFEETVDVLLATRAEFHVALLDMDDFKSVNDRLGHTTGDALLMVVSRRLRAAVGSEGVVARLGGDEFTIVLRDVTDRGVDEILDRVLTGLRESPRLGAGVRSVASIGVTTARPGDEGSDLLRRADVAMYEAKARGGDRRHWFDAEMDEQAQRTARLSTDLLGALDRDEFFLLFQPIVELPHGRAAGVEVLLRWRHPEHGLVSPDVFIPLAERNARIVEIGRWVLESACRQAAEWQRRFGAQAPAKISINVSARQLAEPGFVAEVEDILARTGVDRAALLLEVTETAVLEAGAPLEAVRELRERGLRVALDDFGTGQSSLSLLLTVPVDVLKVDKSFVSGAAADHAGAVIVEHLIGFTNGLRIEAVAEGVETEDQANRLHAAGYSLAQGYLFGRPATATEIESRMLPAPVA</sequence>
<dbReference type="InterPro" id="IPR029787">
    <property type="entry name" value="Nucleotide_cyclase"/>
</dbReference>